<dbReference type="EMBL" id="DS268451">
    <property type="protein sequence ID" value="EFP03828.1"/>
    <property type="molecule type" value="Genomic_DNA"/>
</dbReference>
<dbReference type="PANTHER" id="PTHR23362">
    <property type="entry name" value="L-PLASTIN-RELATED"/>
    <property type="match status" value="1"/>
</dbReference>
<name>E3MK01_CAERE</name>
<dbReference type="eggNOG" id="ENOG502TJN5">
    <property type="taxonomic scope" value="Eukaryota"/>
</dbReference>
<evidence type="ECO:0000313" key="3">
    <source>
        <dbReference type="EMBL" id="EFP03828.1"/>
    </source>
</evidence>
<dbReference type="Proteomes" id="UP000008281">
    <property type="component" value="Unassembled WGS sequence"/>
</dbReference>
<feature type="domain" description="SPK" evidence="2">
    <location>
        <begin position="166"/>
        <end position="276"/>
    </location>
</feature>
<feature type="domain" description="SPK" evidence="2">
    <location>
        <begin position="301"/>
        <end position="411"/>
    </location>
</feature>
<dbReference type="InterPro" id="IPR053315">
    <property type="entry name" value="Peptidase_C14A"/>
</dbReference>
<gene>
    <name evidence="3" type="ORF">CRE_28776</name>
</gene>
<dbReference type="KEGG" id="crq:GCK72_012062"/>
<evidence type="ECO:0000313" key="4">
    <source>
        <dbReference type="Proteomes" id="UP000008281"/>
    </source>
</evidence>
<evidence type="ECO:0000259" key="2">
    <source>
        <dbReference type="SMART" id="SM00583"/>
    </source>
</evidence>
<dbReference type="RefSeq" id="XP_003103454.2">
    <property type="nucleotide sequence ID" value="XM_003103406.2"/>
</dbReference>
<dbReference type="OrthoDB" id="5808641at2759"/>
<dbReference type="InParanoid" id="E3MK01"/>
<feature type="domain" description="SPK" evidence="2">
    <location>
        <begin position="10"/>
        <end position="112"/>
    </location>
</feature>
<organism evidence="4">
    <name type="scientific">Caenorhabditis remanei</name>
    <name type="common">Caenorhabditis vulgaris</name>
    <dbReference type="NCBI Taxonomy" id="31234"/>
    <lineage>
        <taxon>Eukaryota</taxon>
        <taxon>Metazoa</taxon>
        <taxon>Ecdysozoa</taxon>
        <taxon>Nematoda</taxon>
        <taxon>Chromadorea</taxon>
        <taxon>Rhabditida</taxon>
        <taxon>Rhabditina</taxon>
        <taxon>Rhabditomorpha</taxon>
        <taxon>Rhabditoidea</taxon>
        <taxon>Rhabditidae</taxon>
        <taxon>Peloderinae</taxon>
        <taxon>Caenorhabditis</taxon>
    </lineage>
</organism>
<dbReference type="SMART" id="SM00583">
    <property type="entry name" value="SPK"/>
    <property type="match status" value="3"/>
</dbReference>
<reference evidence="3" key="1">
    <citation type="submission" date="2007-07" db="EMBL/GenBank/DDBJ databases">
        <title>PCAP assembly of the Caenorhabditis remanei genome.</title>
        <authorList>
            <consortium name="The Caenorhabditis remanei Sequencing Consortium"/>
            <person name="Wilson R.K."/>
        </authorList>
    </citation>
    <scope>NUCLEOTIDE SEQUENCE [LARGE SCALE GENOMIC DNA]</scope>
    <source>
        <strain evidence="3">PB4641</strain>
    </source>
</reference>
<dbReference type="GeneID" id="9819138"/>
<dbReference type="PANTHER" id="PTHR23362:SF8">
    <property type="entry name" value="SPK DOMAIN-CONTAINING PROTEIN"/>
    <property type="match status" value="1"/>
</dbReference>
<dbReference type="FunCoup" id="E3MK01">
    <property type="interactions" value="2306"/>
</dbReference>
<dbReference type="CTD" id="9819138"/>
<keyword evidence="4" id="KW-1185">Reference proteome</keyword>
<dbReference type="InterPro" id="IPR006570">
    <property type="entry name" value="SPK_dom"/>
</dbReference>
<protein>
    <recommendedName>
        <fullName evidence="2">SPK domain-containing protein</fullName>
    </recommendedName>
</protein>
<feature type="compositionally biased region" description="Low complexity" evidence="1">
    <location>
        <begin position="129"/>
        <end position="139"/>
    </location>
</feature>
<dbReference type="AlphaFoldDB" id="E3MK01"/>
<evidence type="ECO:0000256" key="1">
    <source>
        <dbReference type="SAM" id="MobiDB-lite"/>
    </source>
</evidence>
<dbReference type="Pfam" id="PF04435">
    <property type="entry name" value="SPK"/>
    <property type="match status" value="3"/>
</dbReference>
<accession>E3MK01</accession>
<dbReference type="HOGENOM" id="CLU_012177_1_0_1"/>
<feature type="region of interest" description="Disordered" evidence="1">
    <location>
        <begin position="123"/>
        <end position="153"/>
    </location>
</feature>
<sequence length="623" mass="71965">MSTGETPPPVSSNFLQFIVEKSKIVTSPFNKTQICREYAEKTSISLRYLQGLLMHQNKDFDTMTKMRICFALGASIDSKFLEELQKNATVTIDSLMRIMKYTANDGNLKLNGEPLHWALKRAQNEEGEVTSSSSESSSSSEEEDSESEMDFKESVSISGWPRLIESKLKLMKFVAEKTKGISRPLSLAYLATEYVRKGKTEKSKSSIRHSLRRLRDEVYKMLNFDVATRVRIIFGLSARVDEGFLNELRREAIVEVDEKRRISKYESNDGSLKLLGEHVKLNSYPMKKDVAQENRIRIVDGKRELMTFIAEQSRNAKSQMNINELSREFMKKFNYFSTIHAVQQQIHRFRMNLPKLCGFDLSLKIRMIFGLGVKIDQNYLERLRRNAEVEVDEKGRITKYKANDGSLELRGAHRRTYKWEDEKDEKKMKLKVKKDGVKPFDEKLFIENYKNEHKIKLEHPQLATSSSTNSTRLPPITYGALLKTVQKSTRCGNGIEFLSILSDVAFNLKSPIMLPFVENVAKRIQESEIKKMYIPESILRSSFDVGLRVILDHSKLTVSNEESNISLKEVLMVFRVALFNSNGYVDFKDELRRMSYSNWKADLRVSYKNVRYGLEMAIEMAFP</sequence>
<proteinExistence type="predicted"/>